<sequence length="159" mass="18027">MRVVVIDDWDNRHNWITSLFSQFDIQNVDITHFKCPNQVRDQDIWDADLVCLDHDMCVWEEAGDLKGGLIVSLECPNTDRAHGLNMLNPHCGCPTGRDTVEQIIRLGANTKVWVHTSNHIGGPVMVKRLTEAGFKAVWQPADETRSLTLLLEGLEVLWP</sequence>
<evidence type="ECO:0000313" key="1">
    <source>
        <dbReference type="EMBL" id="KKW12780.1"/>
    </source>
</evidence>
<dbReference type="AlphaFoldDB" id="A0A0G1W2I1"/>
<proteinExistence type="predicted"/>
<comment type="caution">
    <text evidence="1">The sequence shown here is derived from an EMBL/GenBank/DDBJ whole genome shotgun (WGS) entry which is preliminary data.</text>
</comment>
<organism evidence="1 2">
    <name type="scientific">Candidatus Gottesmanbacteria bacterium GW2011_GWB1_49_7</name>
    <dbReference type="NCBI Taxonomy" id="1618448"/>
    <lineage>
        <taxon>Bacteria</taxon>
        <taxon>Candidatus Gottesmaniibacteriota</taxon>
    </lineage>
</organism>
<reference evidence="1 2" key="1">
    <citation type="journal article" date="2015" name="Nature">
        <title>rRNA introns, odd ribosomes, and small enigmatic genomes across a large radiation of phyla.</title>
        <authorList>
            <person name="Brown C.T."/>
            <person name="Hug L.A."/>
            <person name="Thomas B.C."/>
            <person name="Sharon I."/>
            <person name="Castelle C.J."/>
            <person name="Singh A."/>
            <person name="Wilkins M.J."/>
            <person name="Williams K.H."/>
            <person name="Banfield J.F."/>
        </authorList>
    </citation>
    <scope>NUCLEOTIDE SEQUENCE [LARGE SCALE GENOMIC DNA]</scope>
</reference>
<protein>
    <submittedName>
        <fullName evidence="1">Uncharacterized protein</fullName>
    </submittedName>
</protein>
<evidence type="ECO:0000313" key="2">
    <source>
        <dbReference type="Proteomes" id="UP000034588"/>
    </source>
</evidence>
<accession>A0A0G1W2I1</accession>
<gene>
    <name evidence="1" type="ORF">UY48_C0009G0013</name>
</gene>
<name>A0A0G1W2I1_9BACT</name>
<dbReference type="Proteomes" id="UP000034588">
    <property type="component" value="Unassembled WGS sequence"/>
</dbReference>
<dbReference type="EMBL" id="LCQD01000009">
    <property type="protein sequence ID" value="KKW12780.1"/>
    <property type="molecule type" value="Genomic_DNA"/>
</dbReference>